<name>A0A2P6QK20_ROSCH</name>
<keyword evidence="4" id="KW-1185">Reference proteome</keyword>
<dbReference type="PANTHER" id="PTHR31900">
    <property type="entry name" value="F-BOX/RNI SUPERFAMILY PROTEIN-RELATED"/>
    <property type="match status" value="1"/>
</dbReference>
<dbReference type="PROSITE" id="PS50181">
    <property type="entry name" value="FBOX"/>
    <property type="match status" value="1"/>
</dbReference>
<dbReference type="AlphaFoldDB" id="A0A2P6QK20"/>
<dbReference type="InterPro" id="IPR001810">
    <property type="entry name" value="F-box_dom"/>
</dbReference>
<evidence type="ECO:0000256" key="1">
    <source>
        <dbReference type="SAM" id="MobiDB-lite"/>
    </source>
</evidence>
<proteinExistence type="predicted"/>
<accession>A0A2P6QK20</accession>
<dbReference type="Pfam" id="PF23622">
    <property type="entry name" value="LRR_At1g61320_AtMIF1"/>
    <property type="match status" value="1"/>
</dbReference>
<comment type="caution">
    <text evidence="3">The sequence shown here is derived from an EMBL/GenBank/DDBJ whole genome shotgun (WGS) entry which is preliminary data.</text>
</comment>
<evidence type="ECO:0000313" key="3">
    <source>
        <dbReference type="EMBL" id="PRQ34516.1"/>
    </source>
</evidence>
<dbReference type="SUPFAM" id="SSF52047">
    <property type="entry name" value="RNI-like"/>
    <property type="match status" value="1"/>
</dbReference>
<dbReference type="InterPro" id="IPR055357">
    <property type="entry name" value="LRR_At1g61320_AtMIF1"/>
</dbReference>
<dbReference type="Gramene" id="PRQ34516">
    <property type="protein sequence ID" value="PRQ34516"/>
    <property type="gene ID" value="RchiOBHm_Chr5g0069791"/>
</dbReference>
<evidence type="ECO:0000259" key="2">
    <source>
        <dbReference type="PROSITE" id="PS50181"/>
    </source>
</evidence>
<dbReference type="EMBL" id="PDCK01000043">
    <property type="protein sequence ID" value="PRQ34516.1"/>
    <property type="molecule type" value="Genomic_DNA"/>
</dbReference>
<sequence length="458" mass="51256">MDVSSQMERPKKQKLGGGEEMVGQRKGLSDLPDVVIAKIISSLPTKEAIRTSILSKRWEYLWTSIPNLEFYPGNAKRSLLVNVVDRALLLRGPSDIKRFRLRFPVLGDASRVHAWISAIVRRNVEDLSIELDSHKEPFSLPHSLLTSATLKVLNLYLPCSFKVPSTICFSSLRELSLCSVVFSDDYSTQQLFSGCPVLEKLSFSECNWENIKFVSICAPKLLSLSIDESELPISRGSNVCQIMVFGASLAYFYYSGQLLNDYCLCNSSVHEAHISIDDTKGSRLDSYLLHKLLRGLSTVKSLTIFHQNFEVALTGASELLAQMPMFNDLTTLIFDGSVIELDSMVLLRILQNCPCLRDLSFHEGVRLCSDDAKDDGMLDIPLPPCFSTSLKEIAVTEFCGNQNELRALRILLKNAIVLENMFVSYRGTLEGNTEKKRDLNKQISDLPKGSQSCEIDCD</sequence>
<dbReference type="InterPro" id="IPR036047">
    <property type="entry name" value="F-box-like_dom_sf"/>
</dbReference>
<dbReference type="Proteomes" id="UP000238479">
    <property type="component" value="Chromosome 5"/>
</dbReference>
<dbReference type="InterPro" id="IPR032675">
    <property type="entry name" value="LRR_dom_sf"/>
</dbReference>
<dbReference type="Gene3D" id="3.80.10.10">
    <property type="entry name" value="Ribonuclease Inhibitor"/>
    <property type="match status" value="1"/>
</dbReference>
<protein>
    <submittedName>
        <fullName evidence="3">Putative F-box domain, FBD domain, leucine-rich repeat domain, L domain-containing protein</fullName>
    </submittedName>
</protein>
<dbReference type="CDD" id="cd22160">
    <property type="entry name" value="F-box_AtFBL13-like"/>
    <property type="match status" value="1"/>
</dbReference>
<dbReference type="STRING" id="74649.A0A2P6QK20"/>
<reference evidence="3 4" key="1">
    <citation type="journal article" date="2018" name="Nat. Genet.">
        <title>The Rosa genome provides new insights in the design of modern roses.</title>
        <authorList>
            <person name="Bendahmane M."/>
        </authorList>
    </citation>
    <scope>NUCLEOTIDE SEQUENCE [LARGE SCALE GENOMIC DNA]</scope>
    <source>
        <strain evidence="4">cv. Old Blush</strain>
    </source>
</reference>
<dbReference type="InterPro" id="IPR050232">
    <property type="entry name" value="FBL13/AtMIF1-like"/>
</dbReference>
<dbReference type="InterPro" id="IPR006566">
    <property type="entry name" value="FBD"/>
</dbReference>
<dbReference type="OMA" id="TDYERND"/>
<dbReference type="SUPFAM" id="SSF81383">
    <property type="entry name" value="F-box domain"/>
    <property type="match status" value="1"/>
</dbReference>
<feature type="domain" description="F-box" evidence="2">
    <location>
        <begin position="25"/>
        <end position="61"/>
    </location>
</feature>
<dbReference type="PANTHER" id="PTHR31900:SF30">
    <property type="entry name" value="SUPERFAMILY PROTEIN, PUTATIVE-RELATED"/>
    <property type="match status" value="1"/>
</dbReference>
<evidence type="ECO:0000313" key="4">
    <source>
        <dbReference type="Proteomes" id="UP000238479"/>
    </source>
</evidence>
<dbReference type="Pfam" id="PF00646">
    <property type="entry name" value="F-box"/>
    <property type="match status" value="1"/>
</dbReference>
<dbReference type="OrthoDB" id="1157748at2759"/>
<dbReference type="InterPro" id="IPR053781">
    <property type="entry name" value="F-box_AtFBL13-like"/>
</dbReference>
<gene>
    <name evidence="3" type="ORF">RchiOBHm_Chr5g0069791</name>
</gene>
<feature type="region of interest" description="Disordered" evidence="1">
    <location>
        <begin position="1"/>
        <end position="24"/>
    </location>
</feature>
<organism evidence="3 4">
    <name type="scientific">Rosa chinensis</name>
    <name type="common">China rose</name>
    <dbReference type="NCBI Taxonomy" id="74649"/>
    <lineage>
        <taxon>Eukaryota</taxon>
        <taxon>Viridiplantae</taxon>
        <taxon>Streptophyta</taxon>
        <taxon>Embryophyta</taxon>
        <taxon>Tracheophyta</taxon>
        <taxon>Spermatophyta</taxon>
        <taxon>Magnoliopsida</taxon>
        <taxon>eudicotyledons</taxon>
        <taxon>Gunneridae</taxon>
        <taxon>Pentapetalae</taxon>
        <taxon>rosids</taxon>
        <taxon>fabids</taxon>
        <taxon>Rosales</taxon>
        <taxon>Rosaceae</taxon>
        <taxon>Rosoideae</taxon>
        <taxon>Rosoideae incertae sedis</taxon>
        <taxon>Rosa</taxon>
    </lineage>
</organism>
<dbReference type="SMART" id="SM00579">
    <property type="entry name" value="FBD"/>
    <property type="match status" value="1"/>
</dbReference>